<protein>
    <submittedName>
        <fullName evidence="2">Uncharacterized protein</fullName>
    </submittedName>
</protein>
<feature type="compositionally biased region" description="Low complexity" evidence="1">
    <location>
        <begin position="155"/>
        <end position="167"/>
    </location>
</feature>
<evidence type="ECO:0000256" key="1">
    <source>
        <dbReference type="SAM" id="MobiDB-lite"/>
    </source>
</evidence>
<organism evidence="2 3">
    <name type="scientific">Hydnum rufescens UP504</name>
    <dbReference type="NCBI Taxonomy" id="1448309"/>
    <lineage>
        <taxon>Eukaryota</taxon>
        <taxon>Fungi</taxon>
        <taxon>Dikarya</taxon>
        <taxon>Basidiomycota</taxon>
        <taxon>Agaricomycotina</taxon>
        <taxon>Agaricomycetes</taxon>
        <taxon>Cantharellales</taxon>
        <taxon>Hydnaceae</taxon>
        <taxon>Hydnum</taxon>
    </lineage>
</organism>
<evidence type="ECO:0000313" key="2">
    <source>
        <dbReference type="EMBL" id="KAF9511902.1"/>
    </source>
</evidence>
<dbReference type="AlphaFoldDB" id="A0A9P6ATY3"/>
<feature type="region of interest" description="Disordered" evidence="1">
    <location>
        <begin position="23"/>
        <end position="167"/>
    </location>
</feature>
<reference evidence="2" key="1">
    <citation type="journal article" date="2020" name="Nat. Commun.">
        <title>Large-scale genome sequencing of mycorrhizal fungi provides insights into the early evolution of symbiotic traits.</title>
        <authorList>
            <person name="Miyauchi S."/>
            <person name="Kiss E."/>
            <person name="Kuo A."/>
            <person name="Drula E."/>
            <person name="Kohler A."/>
            <person name="Sanchez-Garcia M."/>
            <person name="Morin E."/>
            <person name="Andreopoulos B."/>
            <person name="Barry K.W."/>
            <person name="Bonito G."/>
            <person name="Buee M."/>
            <person name="Carver A."/>
            <person name="Chen C."/>
            <person name="Cichocki N."/>
            <person name="Clum A."/>
            <person name="Culley D."/>
            <person name="Crous P.W."/>
            <person name="Fauchery L."/>
            <person name="Girlanda M."/>
            <person name="Hayes R.D."/>
            <person name="Keri Z."/>
            <person name="LaButti K."/>
            <person name="Lipzen A."/>
            <person name="Lombard V."/>
            <person name="Magnuson J."/>
            <person name="Maillard F."/>
            <person name="Murat C."/>
            <person name="Nolan M."/>
            <person name="Ohm R.A."/>
            <person name="Pangilinan J."/>
            <person name="Pereira M.F."/>
            <person name="Perotto S."/>
            <person name="Peter M."/>
            <person name="Pfister S."/>
            <person name="Riley R."/>
            <person name="Sitrit Y."/>
            <person name="Stielow J.B."/>
            <person name="Szollosi G."/>
            <person name="Zifcakova L."/>
            <person name="Stursova M."/>
            <person name="Spatafora J.W."/>
            <person name="Tedersoo L."/>
            <person name="Vaario L.M."/>
            <person name="Yamada A."/>
            <person name="Yan M."/>
            <person name="Wang P."/>
            <person name="Xu J."/>
            <person name="Bruns T."/>
            <person name="Baldrian P."/>
            <person name="Vilgalys R."/>
            <person name="Dunand C."/>
            <person name="Henrissat B."/>
            <person name="Grigoriev I.V."/>
            <person name="Hibbett D."/>
            <person name="Nagy L.G."/>
            <person name="Martin F.M."/>
        </authorList>
    </citation>
    <scope>NUCLEOTIDE SEQUENCE</scope>
    <source>
        <strain evidence="2">UP504</strain>
    </source>
</reference>
<feature type="compositionally biased region" description="Polar residues" evidence="1">
    <location>
        <begin position="29"/>
        <end position="42"/>
    </location>
</feature>
<accession>A0A9P6ATY3</accession>
<feature type="compositionally biased region" description="Pro residues" evidence="1">
    <location>
        <begin position="50"/>
        <end position="91"/>
    </location>
</feature>
<feature type="compositionally biased region" description="Basic residues" evidence="1">
    <location>
        <begin position="142"/>
        <end position="154"/>
    </location>
</feature>
<evidence type="ECO:0000313" key="3">
    <source>
        <dbReference type="Proteomes" id="UP000886523"/>
    </source>
</evidence>
<proteinExistence type="predicted"/>
<sequence>MPIASLHPLLAYQHHIPACLRPSHADIPSSGTDASSEINTHTLRVDPPPRELTPPLLTPPPPRKLTPPPRELMPPPRELMPPPHELTPPPRELTSLPHKLTPPPRKPSPHVLTPPRCLDHDEEQRAHKRVDSNSRSDDHPRSRSSRSSRSHSRPRSCSCPRSHSRPCSHSCPCSILVLAPVLVLTPILVLTPVLILAPTLILTPVLVLTPILCDITPTPCEIAPAPHDIAPTPCNIAPTPCDITPTPHDITPTPRNIAPAPHNIAPAPCNIALALNLDLALGLVLIPTLAHAPRLISISLKIRLKLNPLGPICMILAITGTGTIQGVPNPFHILGVCQAHRIGLHHTPSRFNFHEALWAFDAHCTERERRIGARTFLPVIGNYQWQGGPFGDWGLQGRGGPMPVHPAGRGHRSWASAVSGSAANVLVPQQQVAAQATPYDPVIIGHLLNALSGPTPNVLMPQPQAAVLGMLYSPIPVGHWFIISLGPVPEGFQTPDVWLALYPQVIAACMERKKGKVSIQLLFKWSCPHDELKVTLEGWAATCAAEVTTVMIDASHAPSEHYTGLRDLEYIDQVYAHACSQQELDNLLAIAPPLIKDKDSRSRYGEYFLNYDQYLPIVGPLIPRDQRLCRLQVVEFDTAWLVAQLAQLPIQTVDLHLRQMEMMIRAHSNRVMSVGFVTMMWPTSGPVDAIIRRICRLVNEGRSTTWAPNLLPDESFGFVKSPPVWHIKLDLNLEHPKYSKPAESSAS</sequence>
<dbReference type="EMBL" id="MU128994">
    <property type="protein sequence ID" value="KAF9511902.1"/>
    <property type="molecule type" value="Genomic_DNA"/>
</dbReference>
<keyword evidence="3" id="KW-1185">Reference proteome</keyword>
<gene>
    <name evidence="2" type="ORF">BS47DRAFT_1394738</name>
</gene>
<feature type="compositionally biased region" description="Basic and acidic residues" evidence="1">
    <location>
        <begin position="117"/>
        <end position="141"/>
    </location>
</feature>
<name>A0A9P6ATY3_9AGAM</name>
<dbReference type="OrthoDB" id="3328225at2759"/>
<comment type="caution">
    <text evidence="2">The sequence shown here is derived from an EMBL/GenBank/DDBJ whole genome shotgun (WGS) entry which is preliminary data.</text>
</comment>
<dbReference type="Proteomes" id="UP000886523">
    <property type="component" value="Unassembled WGS sequence"/>
</dbReference>